<dbReference type="EMBL" id="MCFK01004476">
    <property type="protein sequence ID" value="RKF61158.1"/>
    <property type="molecule type" value="Genomic_DNA"/>
</dbReference>
<dbReference type="OrthoDB" id="3599613at2759"/>
<sequence length="167" mass="19342">MVDMETELHLKLSGIEELKNRFLETRKALRYAALLKKRKKTLDLLESSNYRDPQVFTSSQNNDKAKIRVNSPLEETEVMMHIPQRLANGYINLQIPFRQVEGLTNQEKSIIQDWPEVVLPSQSHLYGETNCKNKISFKADTNLQVADEFTMHTIRSIQEQLCLALIP</sequence>
<keyword evidence="2" id="KW-1185">Reference proteome</keyword>
<comment type="caution">
    <text evidence="1">The sequence shown here is derived from an EMBL/GenBank/DDBJ whole genome shotgun (WGS) entry which is preliminary data.</text>
</comment>
<evidence type="ECO:0000313" key="1">
    <source>
        <dbReference type="EMBL" id="RKF61158.1"/>
    </source>
</evidence>
<gene>
    <name evidence="1" type="ORF">OnM2_044012</name>
</gene>
<accession>A0A420HUN8</accession>
<proteinExistence type="predicted"/>
<organism evidence="1 2">
    <name type="scientific">Erysiphe neolycopersici</name>
    <dbReference type="NCBI Taxonomy" id="212602"/>
    <lineage>
        <taxon>Eukaryota</taxon>
        <taxon>Fungi</taxon>
        <taxon>Dikarya</taxon>
        <taxon>Ascomycota</taxon>
        <taxon>Pezizomycotina</taxon>
        <taxon>Leotiomycetes</taxon>
        <taxon>Erysiphales</taxon>
        <taxon>Erysiphaceae</taxon>
        <taxon>Erysiphe</taxon>
    </lineage>
</organism>
<evidence type="ECO:0000313" key="2">
    <source>
        <dbReference type="Proteomes" id="UP000286134"/>
    </source>
</evidence>
<protein>
    <submittedName>
        <fullName evidence="1">Uncharacterized protein</fullName>
    </submittedName>
</protein>
<dbReference type="Proteomes" id="UP000286134">
    <property type="component" value="Unassembled WGS sequence"/>
</dbReference>
<dbReference type="AlphaFoldDB" id="A0A420HUN8"/>
<name>A0A420HUN8_9PEZI</name>
<reference evidence="1 2" key="1">
    <citation type="journal article" date="2018" name="BMC Genomics">
        <title>Comparative genome analyses reveal sequence features reflecting distinct modes of host-adaptation between dicot and monocot powdery mildew.</title>
        <authorList>
            <person name="Wu Y."/>
            <person name="Ma X."/>
            <person name="Pan Z."/>
            <person name="Kale S.D."/>
            <person name="Song Y."/>
            <person name="King H."/>
            <person name="Zhang Q."/>
            <person name="Presley C."/>
            <person name="Deng X."/>
            <person name="Wei C.I."/>
            <person name="Xiao S."/>
        </authorList>
    </citation>
    <scope>NUCLEOTIDE SEQUENCE [LARGE SCALE GENOMIC DNA]</scope>
    <source>
        <strain evidence="1">UMSG2</strain>
    </source>
</reference>